<dbReference type="RefSeq" id="WP_116669987.1">
    <property type="nucleotide sequence ID" value="NZ_MZGU01000004.1"/>
</dbReference>
<dbReference type="InterPro" id="IPR005025">
    <property type="entry name" value="FMN_Rdtase-like_dom"/>
</dbReference>
<name>A0A2U1S8B9_9EURY</name>
<comment type="cofactor">
    <cofactor evidence="1">
        <name>FMN</name>
        <dbReference type="ChEBI" id="CHEBI:58210"/>
    </cofactor>
</comment>
<dbReference type="Pfam" id="PF03358">
    <property type="entry name" value="FMN_red"/>
    <property type="match status" value="1"/>
</dbReference>
<protein>
    <submittedName>
        <fullName evidence="7">Putative NAD(P)H-dependent FMN-containing oxidoreductase YwqN</fullName>
        <ecNumber evidence="7">1.-.-.-</ecNumber>
    </submittedName>
</protein>
<evidence type="ECO:0000313" key="7">
    <source>
        <dbReference type="EMBL" id="PWB86363.1"/>
    </source>
</evidence>
<accession>A0A2U1S8B9</accession>
<dbReference type="PANTHER" id="PTHR43278">
    <property type="entry name" value="NAD(P)H-DEPENDENT FMN-CONTAINING OXIDOREDUCTASE YWQN-RELATED"/>
    <property type="match status" value="1"/>
</dbReference>
<keyword evidence="4" id="KW-0288">FMN</keyword>
<evidence type="ECO:0000313" key="8">
    <source>
        <dbReference type="Proteomes" id="UP000245577"/>
    </source>
</evidence>
<dbReference type="Proteomes" id="UP000245577">
    <property type="component" value="Unassembled WGS sequence"/>
</dbReference>
<gene>
    <name evidence="7" type="primary">ywqN_4</name>
    <name evidence="7" type="ORF">MBBWO_12180</name>
</gene>
<dbReference type="InterPro" id="IPR051796">
    <property type="entry name" value="ISF_SsuE-like"/>
</dbReference>
<evidence type="ECO:0000256" key="5">
    <source>
        <dbReference type="ARBA" id="ARBA00038292"/>
    </source>
</evidence>
<evidence type="ECO:0000256" key="4">
    <source>
        <dbReference type="ARBA" id="ARBA00022643"/>
    </source>
</evidence>
<dbReference type="EC" id="1.-.-.-" evidence="7"/>
<dbReference type="InterPro" id="IPR029039">
    <property type="entry name" value="Flavoprotein-like_sf"/>
</dbReference>
<feature type="domain" description="NADPH-dependent FMN reductase-like" evidence="6">
    <location>
        <begin position="1"/>
        <end position="137"/>
    </location>
</feature>
<dbReference type="GO" id="GO:0016491">
    <property type="term" value="F:oxidoreductase activity"/>
    <property type="evidence" value="ECO:0007669"/>
    <property type="project" value="UniProtKB-KW"/>
</dbReference>
<dbReference type="OrthoDB" id="9059at2157"/>
<organism evidence="7 8">
    <name type="scientific">Methanobrevibacter woesei</name>
    <dbReference type="NCBI Taxonomy" id="190976"/>
    <lineage>
        <taxon>Archaea</taxon>
        <taxon>Methanobacteriati</taxon>
        <taxon>Methanobacteriota</taxon>
        <taxon>Methanomada group</taxon>
        <taxon>Methanobacteria</taxon>
        <taxon>Methanobacteriales</taxon>
        <taxon>Methanobacteriaceae</taxon>
        <taxon>Methanobrevibacter</taxon>
    </lineage>
</organism>
<sequence length="179" mass="20261">MKITVITGSPHKKGTSALLADKFIEGAEEAGHEIFRFDAAFEDLHPCKACEHCHFKGDGCIYKDSMEKLNPHLINDDMIVFVTPLYYFGMTAQIKMVIDRFYAHNSEIMANKKDCILLATSADGNDWTMQALVDHYKTVVEKYMGWEDKGIILATYCTVRSDIENSNYPTEAYELGKSI</sequence>
<evidence type="ECO:0000256" key="3">
    <source>
        <dbReference type="ARBA" id="ARBA00022630"/>
    </source>
</evidence>
<dbReference type="EMBL" id="MZGU01000004">
    <property type="protein sequence ID" value="PWB86363.1"/>
    <property type="molecule type" value="Genomic_DNA"/>
</dbReference>
<keyword evidence="8" id="KW-1185">Reference proteome</keyword>
<dbReference type="Gene3D" id="3.40.50.360">
    <property type="match status" value="1"/>
</dbReference>
<keyword evidence="3" id="KW-0285">Flavoprotein</keyword>
<dbReference type="AlphaFoldDB" id="A0A2U1S8B9"/>
<keyword evidence="7" id="KW-0560">Oxidoreductase</keyword>
<evidence type="ECO:0000256" key="1">
    <source>
        <dbReference type="ARBA" id="ARBA00001917"/>
    </source>
</evidence>
<comment type="cofactor">
    <cofactor evidence="2">
        <name>[4Fe-4S] cluster</name>
        <dbReference type="ChEBI" id="CHEBI:49883"/>
    </cofactor>
</comment>
<dbReference type="PANTHER" id="PTHR43278:SF2">
    <property type="entry name" value="IRON-SULFUR FLAVOPROTEIN"/>
    <property type="match status" value="1"/>
</dbReference>
<comment type="similarity">
    <text evidence="5">Belongs to the SsuE family. Isf subfamily.</text>
</comment>
<comment type="caution">
    <text evidence="7">The sequence shown here is derived from an EMBL/GenBank/DDBJ whole genome shotgun (WGS) entry which is preliminary data.</text>
</comment>
<evidence type="ECO:0000259" key="6">
    <source>
        <dbReference type="Pfam" id="PF03358"/>
    </source>
</evidence>
<proteinExistence type="inferred from homology"/>
<reference evidence="7 8" key="1">
    <citation type="submission" date="2017-03" db="EMBL/GenBank/DDBJ databases">
        <title>Genome sequence of Methanobrevibacter wosei.</title>
        <authorList>
            <person name="Poehlein A."/>
            <person name="Seedorf H."/>
            <person name="Daniel R."/>
        </authorList>
    </citation>
    <scope>NUCLEOTIDE SEQUENCE [LARGE SCALE GENOMIC DNA]</scope>
    <source>
        <strain evidence="7 8">DSM 11979</strain>
    </source>
</reference>
<dbReference type="SUPFAM" id="SSF52218">
    <property type="entry name" value="Flavoproteins"/>
    <property type="match status" value="1"/>
</dbReference>
<evidence type="ECO:0000256" key="2">
    <source>
        <dbReference type="ARBA" id="ARBA00001966"/>
    </source>
</evidence>